<feature type="compositionally biased region" description="Acidic residues" evidence="3">
    <location>
        <begin position="174"/>
        <end position="187"/>
    </location>
</feature>
<keyword evidence="4" id="KW-0472">Membrane</keyword>
<reference evidence="8" key="1">
    <citation type="submission" date="2025-08" db="UniProtKB">
        <authorList>
            <consortium name="RefSeq"/>
        </authorList>
    </citation>
    <scope>IDENTIFICATION</scope>
</reference>
<dbReference type="InterPro" id="IPR000436">
    <property type="entry name" value="Sushi_SCR_CCP_dom"/>
</dbReference>
<dbReference type="AlphaFoldDB" id="A0A8B7YHQ5"/>
<feature type="compositionally biased region" description="Polar residues" evidence="3">
    <location>
        <begin position="190"/>
        <end position="200"/>
    </location>
</feature>
<keyword evidence="7" id="KW-1185">Reference proteome</keyword>
<dbReference type="GeneID" id="110979561"/>
<dbReference type="Proteomes" id="UP000694845">
    <property type="component" value="Unplaced"/>
</dbReference>
<dbReference type="SUPFAM" id="SSF57535">
    <property type="entry name" value="Complement control module/SCR domain"/>
    <property type="match status" value="1"/>
</dbReference>
<comment type="caution">
    <text evidence="2">Lacks conserved residue(s) required for the propagation of feature annotation.</text>
</comment>
<protein>
    <submittedName>
        <fullName evidence="8">Uncharacterized protein LOC110979561</fullName>
    </submittedName>
</protein>
<name>A0A8B7YHQ5_ACAPL</name>
<keyword evidence="4" id="KW-1133">Transmembrane helix</keyword>
<evidence type="ECO:0000256" key="3">
    <source>
        <dbReference type="SAM" id="MobiDB-lite"/>
    </source>
</evidence>
<dbReference type="InterPro" id="IPR035976">
    <property type="entry name" value="Sushi/SCR/CCP_sf"/>
</dbReference>
<keyword evidence="1 2" id="KW-1015">Disulfide bond</keyword>
<gene>
    <name evidence="8" type="primary">LOC110979561</name>
</gene>
<dbReference type="KEGG" id="aplc:110979561"/>
<accession>A0A8B7YHQ5</accession>
<keyword evidence="4" id="KW-0812">Transmembrane</keyword>
<proteinExistence type="predicted"/>
<sequence>MQVMAESRPGVGRVFARWNPAAFVTLYLGLLCMDSANSQCPAGMCERPPSTTSTQPTKDSMCYKCGDSLLINCNPGFRQNGDNYIAKCENEVWTPDNGCQIDLFTILVASSASLVAILIFALFVLCIVEYRFSPKKRKHHEVSKANGEKKRRAHQNTGCEVANGQKIGKKPVNDSEDFEDDFTDDEETYHNTTVYENQQF</sequence>
<evidence type="ECO:0000259" key="6">
    <source>
        <dbReference type="PROSITE" id="PS50923"/>
    </source>
</evidence>
<keyword evidence="5" id="KW-0732">Signal</keyword>
<feature type="signal peptide" evidence="5">
    <location>
        <begin position="1"/>
        <end position="38"/>
    </location>
</feature>
<dbReference type="RefSeq" id="XP_022091161.1">
    <property type="nucleotide sequence ID" value="XM_022235469.1"/>
</dbReference>
<evidence type="ECO:0000313" key="8">
    <source>
        <dbReference type="RefSeq" id="XP_022091161.1"/>
    </source>
</evidence>
<evidence type="ECO:0000256" key="4">
    <source>
        <dbReference type="SAM" id="Phobius"/>
    </source>
</evidence>
<evidence type="ECO:0000256" key="2">
    <source>
        <dbReference type="PROSITE-ProRule" id="PRU00302"/>
    </source>
</evidence>
<dbReference type="OMA" id="GMCERPP"/>
<evidence type="ECO:0000256" key="1">
    <source>
        <dbReference type="ARBA" id="ARBA00023157"/>
    </source>
</evidence>
<dbReference type="OrthoDB" id="10506340at2759"/>
<evidence type="ECO:0000256" key="5">
    <source>
        <dbReference type="SAM" id="SignalP"/>
    </source>
</evidence>
<feature type="domain" description="Sushi" evidence="6">
    <location>
        <begin position="43"/>
        <end position="101"/>
    </location>
</feature>
<dbReference type="PROSITE" id="PS50923">
    <property type="entry name" value="SUSHI"/>
    <property type="match status" value="1"/>
</dbReference>
<keyword evidence="2" id="KW-0768">Sushi</keyword>
<evidence type="ECO:0000313" key="7">
    <source>
        <dbReference type="Proteomes" id="UP000694845"/>
    </source>
</evidence>
<feature type="transmembrane region" description="Helical" evidence="4">
    <location>
        <begin position="103"/>
        <end position="128"/>
    </location>
</feature>
<feature type="region of interest" description="Disordered" evidence="3">
    <location>
        <begin position="138"/>
        <end position="200"/>
    </location>
</feature>
<feature type="chain" id="PRO_5034545455" evidence="5">
    <location>
        <begin position="39"/>
        <end position="200"/>
    </location>
</feature>
<feature type="disulfide bond" evidence="2">
    <location>
        <begin position="45"/>
        <end position="88"/>
    </location>
</feature>
<organism evidence="7 8">
    <name type="scientific">Acanthaster planci</name>
    <name type="common">Crown-of-thorns starfish</name>
    <dbReference type="NCBI Taxonomy" id="133434"/>
    <lineage>
        <taxon>Eukaryota</taxon>
        <taxon>Metazoa</taxon>
        <taxon>Echinodermata</taxon>
        <taxon>Eleutherozoa</taxon>
        <taxon>Asterozoa</taxon>
        <taxon>Asteroidea</taxon>
        <taxon>Valvatacea</taxon>
        <taxon>Valvatida</taxon>
        <taxon>Acanthasteridae</taxon>
        <taxon>Acanthaster</taxon>
    </lineage>
</organism>